<dbReference type="EMBL" id="JADKBR010000003">
    <property type="protein sequence ID" value="MBK8889847.1"/>
    <property type="molecule type" value="Genomic_DNA"/>
</dbReference>
<proteinExistence type="predicted"/>
<feature type="transmembrane region" description="Helical" evidence="1">
    <location>
        <begin position="94"/>
        <end position="113"/>
    </location>
</feature>
<gene>
    <name evidence="4" type="ORF">IPN75_05340</name>
</gene>
<feature type="transmembrane region" description="Helical" evidence="1">
    <location>
        <begin position="186"/>
        <end position="203"/>
    </location>
</feature>
<keyword evidence="4" id="KW-0808">Transferase</keyword>
<feature type="transmembrane region" description="Helical" evidence="1">
    <location>
        <begin position="224"/>
        <end position="240"/>
    </location>
</feature>
<feature type="transmembrane region" description="Helical" evidence="1">
    <location>
        <begin position="275"/>
        <end position="293"/>
    </location>
</feature>
<sequence length="650" mass="72780">MRALAILSVMLFHAFPNLLRGGFVGVDVFFVISGFLISRIVFTGLARGSFSFVNFYVHRIRRIFPAMIVVLVCALGLGWLAMLAGEYRMLGKHVAGGIGFIANILLWGEDSYFGTASELKPLMHLWSLGIEEQFYLFFPVFLVVLWRIRFCLWLAMAVLMALSFWANLLWMNTDAAGAFFLPHTRVWELLAGGLLAYGNVFRVEWRLSPNRGVPLRSLVQNTELRSSLGLVLLAAGLLIINKGSNFPGYWALLPVAGASLVIAAGPRAWVNRHLFANRGMVFVGLISYPLYLWHWPILSFLRLLEARVPSIPVRIGALALTFVLAWLTYHYVERPLRFGGAVRTKAAGLLVAGILLGIAGIAIYHLDGLPGRDVEQQFGKYQQEVGHRLYFEEMAKFPPCDLPGTSSVRDCWQTGGVAQKKTVAIIGDSHGADIFIGLAAHLPESENVAYFQVVCYPFVGIAGNDTCPAVVPAVDYILANKDIRTVILSNYWAMRLRDKKIRFERELDNRNRTDIYEKLLALTLDRLIGAGKEVVFAVDVPDLDFPPEACLPSRPLAITKRVPGKDCLIPRANVEGRAHTYLAATQRVLANYPQVRLWDPYPRLCNDTDCLVVSEGRLFYRDDNHLSPQAARWLFQSLWRTVEPDAMPSR</sequence>
<keyword evidence="4" id="KW-0012">Acyltransferase</keyword>
<name>A0A9D7QJY5_9RHOO</name>
<feature type="transmembrane region" description="Helical" evidence="1">
    <location>
        <begin position="313"/>
        <end position="332"/>
    </location>
</feature>
<dbReference type="Proteomes" id="UP000808146">
    <property type="component" value="Unassembled WGS sequence"/>
</dbReference>
<feature type="transmembrane region" description="Helical" evidence="1">
    <location>
        <begin position="246"/>
        <end position="263"/>
    </location>
</feature>
<dbReference type="GO" id="GO:0009103">
    <property type="term" value="P:lipopolysaccharide biosynthetic process"/>
    <property type="evidence" value="ECO:0007669"/>
    <property type="project" value="TreeGrafter"/>
</dbReference>
<feature type="domain" description="Acyltransferase 3" evidence="2">
    <location>
        <begin position="1"/>
        <end position="329"/>
    </location>
</feature>
<evidence type="ECO:0000259" key="2">
    <source>
        <dbReference type="Pfam" id="PF01757"/>
    </source>
</evidence>
<feature type="domain" description="SGNH" evidence="3">
    <location>
        <begin position="408"/>
        <end position="635"/>
    </location>
</feature>
<keyword evidence="1" id="KW-1133">Transmembrane helix</keyword>
<comment type="caution">
    <text evidence="4">The sequence shown here is derived from an EMBL/GenBank/DDBJ whole genome shotgun (WGS) entry which is preliminary data.</text>
</comment>
<evidence type="ECO:0000256" key="1">
    <source>
        <dbReference type="SAM" id="Phobius"/>
    </source>
</evidence>
<evidence type="ECO:0000313" key="4">
    <source>
        <dbReference type="EMBL" id="MBK8889847.1"/>
    </source>
</evidence>
<keyword evidence="1" id="KW-0472">Membrane</keyword>
<dbReference type="InterPro" id="IPR050879">
    <property type="entry name" value="Acyltransferase_3"/>
</dbReference>
<reference evidence="4" key="1">
    <citation type="submission" date="2020-10" db="EMBL/GenBank/DDBJ databases">
        <title>Connecting structure to function with the recovery of over 1000 high-quality activated sludge metagenome-assembled genomes encoding full-length rRNA genes using long-read sequencing.</title>
        <authorList>
            <person name="Singleton C.M."/>
            <person name="Petriglieri F."/>
            <person name="Kristensen J.M."/>
            <person name="Kirkegaard R.H."/>
            <person name="Michaelsen T.Y."/>
            <person name="Andersen M.H."/>
            <person name="Karst S.M."/>
            <person name="Dueholm M.S."/>
            <person name="Nielsen P.H."/>
            <person name="Albertsen M."/>
        </authorList>
    </citation>
    <scope>NUCLEOTIDE SEQUENCE</scope>
    <source>
        <strain evidence="4">OdNE_18-Q3-R46-58_BAT3C.305</strain>
    </source>
</reference>
<feature type="transmembrane region" description="Helical" evidence="1">
    <location>
        <begin position="344"/>
        <end position="366"/>
    </location>
</feature>
<dbReference type="PANTHER" id="PTHR23028:SF53">
    <property type="entry name" value="ACYL_TRANSF_3 DOMAIN-CONTAINING PROTEIN"/>
    <property type="match status" value="1"/>
</dbReference>
<organism evidence="4 5">
    <name type="scientific">Candidatus Dechloromonas phosphorivorans</name>
    <dbReference type="NCBI Taxonomy" id="2899244"/>
    <lineage>
        <taxon>Bacteria</taxon>
        <taxon>Pseudomonadati</taxon>
        <taxon>Pseudomonadota</taxon>
        <taxon>Betaproteobacteria</taxon>
        <taxon>Rhodocyclales</taxon>
        <taxon>Azonexaceae</taxon>
        <taxon>Dechloromonas</taxon>
    </lineage>
</organism>
<dbReference type="AlphaFoldDB" id="A0A9D7QJY5"/>
<accession>A0A9D7QJY5</accession>
<dbReference type="GO" id="GO:0016747">
    <property type="term" value="F:acyltransferase activity, transferring groups other than amino-acyl groups"/>
    <property type="evidence" value="ECO:0007669"/>
    <property type="project" value="InterPro"/>
</dbReference>
<protein>
    <submittedName>
        <fullName evidence="4">Acyltransferase</fullName>
    </submittedName>
</protein>
<dbReference type="Pfam" id="PF01757">
    <property type="entry name" value="Acyl_transf_3"/>
    <property type="match status" value="1"/>
</dbReference>
<keyword evidence="1" id="KW-0812">Transmembrane</keyword>
<feature type="transmembrane region" description="Helical" evidence="1">
    <location>
        <begin position="24"/>
        <end position="42"/>
    </location>
</feature>
<evidence type="ECO:0000259" key="3">
    <source>
        <dbReference type="Pfam" id="PF19040"/>
    </source>
</evidence>
<dbReference type="GO" id="GO:0016020">
    <property type="term" value="C:membrane"/>
    <property type="evidence" value="ECO:0007669"/>
    <property type="project" value="TreeGrafter"/>
</dbReference>
<evidence type="ECO:0000313" key="5">
    <source>
        <dbReference type="Proteomes" id="UP000808146"/>
    </source>
</evidence>
<dbReference type="PANTHER" id="PTHR23028">
    <property type="entry name" value="ACETYLTRANSFERASE"/>
    <property type="match status" value="1"/>
</dbReference>
<feature type="transmembrane region" description="Helical" evidence="1">
    <location>
        <begin position="63"/>
        <end position="82"/>
    </location>
</feature>
<dbReference type="Pfam" id="PF19040">
    <property type="entry name" value="SGNH"/>
    <property type="match status" value="1"/>
</dbReference>
<feature type="transmembrane region" description="Helical" evidence="1">
    <location>
        <begin position="134"/>
        <end position="166"/>
    </location>
</feature>
<dbReference type="InterPro" id="IPR043968">
    <property type="entry name" value="SGNH"/>
</dbReference>
<dbReference type="InterPro" id="IPR002656">
    <property type="entry name" value="Acyl_transf_3_dom"/>
</dbReference>